<evidence type="ECO:0000313" key="1">
    <source>
        <dbReference type="EMBL" id="QTA84527.1"/>
    </source>
</evidence>
<reference evidence="1" key="1">
    <citation type="journal article" date="2021" name="Microb. Physiol.">
        <title>Proteogenomic Insights into the Physiology of Marine, Sulfate-Reducing, Filamentous Desulfonema limicola and Desulfonema magnum.</title>
        <authorList>
            <person name="Schnaars V."/>
            <person name="Wohlbrand L."/>
            <person name="Scheve S."/>
            <person name="Hinrichs C."/>
            <person name="Reinhardt R."/>
            <person name="Rabus R."/>
        </authorList>
    </citation>
    <scope>NUCLEOTIDE SEQUENCE</scope>
    <source>
        <strain evidence="1">4be13</strain>
    </source>
</reference>
<name>A0A975BFL5_9BACT</name>
<organism evidence="1 2">
    <name type="scientific">Desulfonema magnum</name>
    <dbReference type="NCBI Taxonomy" id="45655"/>
    <lineage>
        <taxon>Bacteria</taxon>
        <taxon>Pseudomonadati</taxon>
        <taxon>Thermodesulfobacteriota</taxon>
        <taxon>Desulfobacteria</taxon>
        <taxon>Desulfobacterales</taxon>
        <taxon>Desulfococcaceae</taxon>
        <taxon>Desulfonema</taxon>
    </lineage>
</organism>
<dbReference type="EMBL" id="CP061800">
    <property type="protein sequence ID" value="QTA84527.1"/>
    <property type="molecule type" value="Genomic_DNA"/>
</dbReference>
<dbReference type="Proteomes" id="UP000663722">
    <property type="component" value="Chromosome"/>
</dbReference>
<evidence type="ECO:0000313" key="2">
    <source>
        <dbReference type="Proteomes" id="UP000663722"/>
    </source>
</evidence>
<protein>
    <submittedName>
        <fullName evidence="1">Uncharacterized protein</fullName>
    </submittedName>
</protein>
<dbReference type="AlphaFoldDB" id="A0A975BFL5"/>
<accession>A0A975BFL5</accession>
<dbReference type="KEGG" id="dmm:dnm_005230"/>
<proteinExistence type="predicted"/>
<sequence>MSYLKTYETLIKKPGFLPLFMKIFSVKTNKKPAFQKLFSW</sequence>
<keyword evidence="2" id="KW-1185">Reference proteome</keyword>
<gene>
    <name evidence="1" type="ORF">dnm_005230</name>
</gene>